<gene>
    <name evidence="2" type="ORF">LYNGBM3L_10340</name>
</gene>
<proteinExistence type="predicted"/>
<sequence length="93" mass="10388">MHAGFGVMGNRSANDPFPITHYPLPITYYLLPITYYLLPISKVKNLPLSATPHSRFPTPHSPPKCKKPTPVSTAPLHSRRHQDSEIGYFVSCS</sequence>
<reference evidence="3" key="1">
    <citation type="journal article" date="2011" name="Proc. Natl. Acad. Sci. U.S.A.">
        <title>Genomic insights into the physiology and ecology of the marine filamentous cyanobacterium Lyngbya majuscula.</title>
        <authorList>
            <person name="Jones A.C."/>
            <person name="Monroe E.A."/>
            <person name="Podell S."/>
            <person name="Hess W.R."/>
            <person name="Klages S."/>
            <person name="Esquenazi E."/>
            <person name="Niessen S."/>
            <person name="Hoover H."/>
            <person name="Rothmann M."/>
            <person name="Lasken R.S."/>
            <person name="Yates J.R.III."/>
            <person name="Reinhardt R."/>
            <person name="Kube M."/>
            <person name="Burkart M.D."/>
            <person name="Allen E.E."/>
            <person name="Dorrestein P.C."/>
            <person name="Gerwick W.H."/>
            <person name="Gerwick L."/>
        </authorList>
    </citation>
    <scope>NUCLEOTIDE SEQUENCE [LARGE SCALE GENOMIC DNA]</scope>
    <source>
        <strain evidence="3">3L</strain>
    </source>
</reference>
<dbReference type="AlphaFoldDB" id="F4XKM8"/>
<dbReference type="RefSeq" id="WP_008179024.1">
    <property type="nucleotide sequence ID" value="NZ_GL890825.1"/>
</dbReference>
<evidence type="ECO:0000256" key="1">
    <source>
        <dbReference type="SAM" id="MobiDB-lite"/>
    </source>
</evidence>
<dbReference type="HOGENOM" id="CLU_2396435_0_0_3"/>
<keyword evidence="3" id="KW-1185">Reference proteome</keyword>
<evidence type="ECO:0000313" key="3">
    <source>
        <dbReference type="Proteomes" id="UP000003959"/>
    </source>
</evidence>
<feature type="region of interest" description="Disordered" evidence="1">
    <location>
        <begin position="53"/>
        <end position="80"/>
    </location>
</feature>
<evidence type="ECO:0000313" key="2">
    <source>
        <dbReference type="EMBL" id="EGJ34883.1"/>
    </source>
</evidence>
<dbReference type="Proteomes" id="UP000003959">
    <property type="component" value="Unassembled WGS sequence"/>
</dbReference>
<name>F4XKM8_9CYAN</name>
<dbReference type="EMBL" id="GL890825">
    <property type="protein sequence ID" value="EGJ34883.1"/>
    <property type="molecule type" value="Genomic_DNA"/>
</dbReference>
<protein>
    <submittedName>
        <fullName evidence="2">Uncharacterized protein</fullName>
    </submittedName>
</protein>
<accession>F4XKM8</accession>
<organism evidence="2 3">
    <name type="scientific">Moorena producens 3L</name>
    <dbReference type="NCBI Taxonomy" id="489825"/>
    <lineage>
        <taxon>Bacteria</taxon>
        <taxon>Bacillati</taxon>
        <taxon>Cyanobacteriota</taxon>
        <taxon>Cyanophyceae</taxon>
        <taxon>Coleofasciculales</taxon>
        <taxon>Coleofasciculaceae</taxon>
        <taxon>Moorena</taxon>
    </lineage>
</organism>